<gene>
    <name evidence="3" type="ORF">XF10B_50770</name>
    <name evidence="1" type="ORF">XF1B_51810</name>
    <name evidence="2" type="ORF">XF4B_51130</name>
</gene>
<sequence>MSDLKAPTMDIYALHLATQTKAWNTYFYRTAHALADVLAAGYFNEAADNLVRPFDRFEVTAGTDGEPEFATLVVRSVTTKGGGKSVEVAKLGRR</sequence>
<protein>
    <submittedName>
        <fullName evidence="1">Uncharacterized protein</fullName>
    </submittedName>
</protein>
<dbReference type="EMBL" id="AP023091">
    <property type="protein sequence ID" value="BCE22500.1"/>
    <property type="molecule type" value="Genomic_DNA"/>
</dbReference>
<evidence type="ECO:0000313" key="2">
    <source>
        <dbReference type="EMBL" id="BCE48764.1"/>
    </source>
</evidence>
<dbReference type="AlphaFoldDB" id="A0A809X5S8"/>
<reference evidence="2" key="3">
    <citation type="submission" date="2020-05" db="EMBL/GenBank/DDBJ databases">
        <title>Complete genome sequence of Bradyrhizobium diazoefficiens XF4 isolated from soybean nodule.</title>
        <authorList>
            <person name="Noda R."/>
            <person name="Kakizaki K."/>
            <person name="Minamisawa K."/>
        </authorList>
    </citation>
    <scope>NUCLEOTIDE SEQUENCE</scope>
    <source>
        <strain evidence="2">XF4</strain>
    </source>
</reference>
<organism evidence="1">
    <name type="scientific">Bradyrhizobium diazoefficiens</name>
    <dbReference type="NCBI Taxonomy" id="1355477"/>
    <lineage>
        <taxon>Bacteria</taxon>
        <taxon>Pseudomonadati</taxon>
        <taxon>Pseudomonadota</taxon>
        <taxon>Alphaproteobacteria</taxon>
        <taxon>Hyphomicrobiales</taxon>
        <taxon>Nitrobacteraceae</taxon>
        <taxon>Bradyrhizobium</taxon>
    </lineage>
</organism>
<reference evidence="1" key="1">
    <citation type="submission" date="2020-05" db="EMBL/GenBank/DDBJ databases">
        <title>Complete genome sequence of Bradyrhizobium diazoefficiens XF1 isolated from soybean nodule.</title>
        <authorList>
            <person name="Noda R."/>
            <person name="Kakizaki K."/>
            <person name="Minamisawa K."/>
        </authorList>
    </citation>
    <scope>NUCLEOTIDE SEQUENCE</scope>
    <source>
        <strain evidence="1">XF1</strain>
    </source>
</reference>
<proteinExistence type="predicted"/>
<name>A0A809X5S8_9BRAD</name>
<evidence type="ECO:0000313" key="3">
    <source>
        <dbReference type="EMBL" id="BCE92279.1"/>
    </source>
</evidence>
<reference evidence="3" key="2">
    <citation type="submission" date="2020-05" db="EMBL/GenBank/DDBJ databases">
        <title>Complete genome sequence of Bradyrhizobium diazoefficiens XF10 isolated from soybean nodule.</title>
        <authorList>
            <person name="Noda R."/>
            <person name="Kakizaki K."/>
            <person name="Minamisawa K."/>
        </authorList>
    </citation>
    <scope>NUCLEOTIDE SEQUENCE</scope>
    <source>
        <strain evidence="3">XF10</strain>
    </source>
</reference>
<evidence type="ECO:0000313" key="1">
    <source>
        <dbReference type="EMBL" id="BCE22500.1"/>
    </source>
</evidence>
<accession>A0A809X5S8</accession>
<dbReference type="EMBL" id="AP023094">
    <property type="protein sequence ID" value="BCE48764.1"/>
    <property type="molecule type" value="Genomic_DNA"/>
</dbReference>
<dbReference type="EMBL" id="AP023099">
    <property type="protein sequence ID" value="BCE92279.1"/>
    <property type="molecule type" value="Genomic_DNA"/>
</dbReference>